<feature type="transmembrane region" description="Helical" evidence="1">
    <location>
        <begin position="81"/>
        <end position="106"/>
    </location>
</feature>
<proteinExistence type="predicted"/>
<accession>A0ABV8QCI4</accession>
<evidence type="ECO:0000256" key="1">
    <source>
        <dbReference type="SAM" id="Phobius"/>
    </source>
</evidence>
<sequence>MEHIQAAAAYLATTPNPFNGVTPDFSVFGVQFTQLWQKLLGAIWALGIIISAVCVILGFVRMSAAATAGGNPVKHQEAKSMTIWALICLGALAAIAVIVGAVLAIFS</sequence>
<evidence type="ECO:0008006" key="4">
    <source>
        <dbReference type="Google" id="ProtNLM"/>
    </source>
</evidence>
<comment type="caution">
    <text evidence="2">The sequence shown here is derived from an EMBL/GenBank/DDBJ whole genome shotgun (WGS) entry which is preliminary data.</text>
</comment>
<gene>
    <name evidence="2" type="ORF">ACFOYW_16975</name>
</gene>
<keyword evidence="1" id="KW-0812">Transmembrane</keyword>
<dbReference type="Pfam" id="PF18895">
    <property type="entry name" value="T4SS_pilin"/>
    <property type="match status" value="1"/>
</dbReference>
<dbReference type="RefSeq" id="WP_390231735.1">
    <property type="nucleotide sequence ID" value="NZ_JBHSCN010000019.1"/>
</dbReference>
<feature type="transmembrane region" description="Helical" evidence="1">
    <location>
        <begin position="39"/>
        <end position="60"/>
    </location>
</feature>
<keyword evidence="3" id="KW-1185">Reference proteome</keyword>
<protein>
    <recommendedName>
        <fullName evidence="4">DUF4190 domain-containing protein</fullName>
    </recommendedName>
</protein>
<organism evidence="2 3">
    <name type="scientific">Gryllotalpicola reticulitermitis</name>
    <dbReference type="NCBI Taxonomy" id="1184153"/>
    <lineage>
        <taxon>Bacteria</taxon>
        <taxon>Bacillati</taxon>
        <taxon>Actinomycetota</taxon>
        <taxon>Actinomycetes</taxon>
        <taxon>Micrococcales</taxon>
        <taxon>Microbacteriaceae</taxon>
        <taxon>Gryllotalpicola</taxon>
    </lineage>
</organism>
<keyword evidence="1" id="KW-0472">Membrane</keyword>
<dbReference type="Proteomes" id="UP001595900">
    <property type="component" value="Unassembled WGS sequence"/>
</dbReference>
<reference evidence="3" key="1">
    <citation type="journal article" date="2019" name="Int. J. Syst. Evol. Microbiol.">
        <title>The Global Catalogue of Microorganisms (GCM) 10K type strain sequencing project: providing services to taxonomists for standard genome sequencing and annotation.</title>
        <authorList>
            <consortium name="The Broad Institute Genomics Platform"/>
            <consortium name="The Broad Institute Genome Sequencing Center for Infectious Disease"/>
            <person name="Wu L."/>
            <person name="Ma J."/>
        </authorList>
    </citation>
    <scope>NUCLEOTIDE SEQUENCE [LARGE SCALE GENOMIC DNA]</scope>
    <source>
        <strain evidence="3">CGMCC 1.10363</strain>
    </source>
</reference>
<evidence type="ECO:0000313" key="2">
    <source>
        <dbReference type="EMBL" id="MFC4245063.1"/>
    </source>
</evidence>
<dbReference type="InterPro" id="IPR043993">
    <property type="entry name" value="T4SS_pilin"/>
</dbReference>
<keyword evidence="1" id="KW-1133">Transmembrane helix</keyword>
<name>A0ABV8QCI4_9MICO</name>
<dbReference type="EMBL" id="JBHSCN010000019">
    <property type="protein sequence ID" value="MFC4245063.1"/>
    <property type="molecule type" value="Genomic_DNA"/>
</dbReference>
<evidence type="ECO:0000313" key="3">
    <source>
        <dbReference type="Proteomes" id="UP001595900"/>
    </source>
</evidence>